<sequence length="104" mass="11859">MYYCFLILCSKGNLVQDKYYRIFLEQLTNIVRFVVSPPSQSSLVVLARVMDLSKQLEDHDMLPGSEGTLNKFVDQGDSKDSLDEELFSIADRRSSTKCGRGLRM</sequence>
<dbReference type="EMBL" id="HBUF01215351">
    <property type="protein sequence ID" value="CAG6666942.1"/>
    <property type="molecule type" value="Transcribed_RNA"/>
</dbReference>
<dbReference type="AlphaFoldDB" id="A0A8D8SC10"/>
<dbReference type="EMBL" id="HBUF01215350">
    <property type="protein sequence ID" value="CAG6666940.1"/>
    <property type="molecule type" value="Transcribed_RNA"/>
</dbReference>
<dbReference type="EMBL" id="HBUF01215349">
    <property type="protein sequence ID" value="CAG6666938.1"/>
    <property type="molecule type" value="Transcribed_RNA"/>
</dbReference>
<reference evidence="1" key="1">
    <citation type="submission" date="2021-05" db="EMBL/GenBank/DDBJ databases">
        <authorList>
            <person name="Alioto T."/>
            <person name="Alioto T."/>
            <person name="Gomez Garrido J."/>
        </authorList>
    </citation>
    <scope>NUCLEOTIDE SEQUENCE</scope>
</reference>
<dbReference type="EMBL" id="HBUF01215352">
    <property type="protein sequence ID" value="CAG6666944.1"/>
    <property type="molecule type" value="Transcribed_RNA"/>
</dbReference>
<evidence type="ECO:0000313" key="1">
    <source>
        <dbReference type="EMBL" id="CAG6666938.1"/>
    </source>
</evidence>
<accession>A0A8D8SC10</accession>
<proteinExistence type="predicted"/>
<protein>
    <submittedName>
        <fullName evidence="1">Uncharacterized protein</fullName>
    </submittedName>
</protein>
<organism evidence="1">
    <name type="scientific">Cacopsylla melanoneura</name>
    <dbReference type="NCBI Taxonomy" id="428564"/>
    <lineage>
        <taxon>Eukaryota</taxon>
        <taxon>Metazoa</taxon>
        <taxon>Ecdysozoa</taxon>
        <taxon>Arthropoda</taxon>
        <taxon>Hexapoda</taxon>
        <taxon>Insecta</taxon>
        <taxon>Pterygota</taxon>
        <taxon>Neoptera</taxon>
        <taxon>Paraneoptera</taxon>
        <taxon>Hemiptera</taxon>
        <taxon>Sternorrhyncha</taxon>
        <taxon>Psylloidea</taxon>
        <taxon>Psyllidae</taxon>
        <taxon>Psyllinae</taxon>
        <taxon>Cacopsylla</taxon>
    </lineage>
</organism>
<name>A0A8D8SC10_9HEMI</name>